<dbReference type="InterPro" id="IPR001387">
    <property type="entry name" value="Cro/C1-type_HTH"/>
</dbReference>
<protein>
    <submittedName>
        <fullName evidence="2">Helix-turn-helix domain-containing protein</fullName>
    </submittedName>
</protein>
<comment type="caution">
    <text evidence="2">The sequence shown here is derived from an EMBL/GenBank/DDBJ whole genome shotgun (WGS) entry which is preliminary data.</text>
</comment>
<dbReference type="Gene3D" id="1.10.260.40">
    <property type="entry name" value="lambda repressor-like DNA-binding domains"/>
    <property type="match status" value="1"/>
</dbReference>
<dbReference type="RefSeq" id="WP_201955195.1">
    <property type="nucleotide sequence ID" value="NZ_JAERRJ010000015.1"/>
</dbReference>
<accession>A0ABS1MF95</accession>
<evidence type="ECO:0000313" key="3">
    <source>
        <dbReference type="Proteomes" id="UP000602198"/>
    </source>
</evidence>
<proteinExistence type="predicted"/>
<dbReference type="EMBL" id="JAERRJ010000015">
    <property type="protein sequence ID" value="MBL1079237.1"/>
    <property type="molecule type" value="Genomic_DNA"/>
</dbReference>
<sequence length="300" mass="34105">MAGSSLPRRALGRTLRRYRERAEKSQLAAGIAAEISPQSISRLEDGQKIRIATSQIKDLLELYQVADSAEREEVLGLWREVKDQDQAARTAGTVKGWWRSYSDQYVAHFDHYLSLEAAANHLTTHQLTLLPGLLQIPDYRRVMIRTASPELSLVDIERRVELSARRQERLQDRTFRMDILLSEAVLHSRPGGSDVMSRQLSHLAAVSEQPNITIRVVPLDVESPLWLMVQSFTLLEFPPLATRVIEPPVVYVEGYEGALYLEQDEAIARYRQALTDIQRLALSEEETRALVRTMAKEYAA</sequence>
<evidence type="ECO:0000259" key="1">
    <source>
        <dbReference type="PROSITE" id="PS50943"/>
    </source>
</evidence>
<keyword evidence="3" id="KW-1185">Reference proteome</keyword>
<evidence type="ECO:0000313" key="2">
    <source>
        <dbReference type="EMBL" id="MBL1079237.1"/>
    </source>
</evidence>
<dbReference type="PROSITE" id="PS50943">
    <property type="entry name" value="HTH_CROC1"/>
    <property type="match status" value="1"/>
</dbReference>
<reference evidence="2 3" key="1">
    <citation type="submission" date="2021-01" db="EMBL/GenBank/DDBJ databases">
        <title>WGS of actinomycetes isolated from Thailand.</title>
        <authorList>
            <person name="Thawai C."/>
        </authorList>
    </citation>
    <scope>NUCLEOTIDE SEQUENCE [LARGE SCALE GENOMIC DNA]</scope>
    <source>
        <strain evidence="2 3">LPG 2</strain>
    </source>
</reference>
<dbReference type="Proteomes" id="UP000602198">
    <property type="component" value="Unassembled WGS sequence"/>
</dbReference>
<name>A0ABS1MF95_9NOCA</name>
<dbReference type="CDD" id="cd00093">
    <property type="entry name" value="HTH_XRE"/>
    <property type="match status" value="1"/>
</dbReference>
<organism evidence="2 3">
    <name type="scientific">Nocardia acididurans</name>
    <dbReference type="NCBI Taxonomy" id="2802282"/>
    <lineage>
        <taxon>Bacteria</taxon>
        <taxon>Bacillati</taxon>
        <taxon>Actinomycetota</taxon>
        <taxon>Actinomycetes</taxon>
        <taxon>Mycobacteriales</taxon>
        <taxon>Nocardiaceae</taxon>
        <taxon>Nocardia</taxon>
    </lineage>
</organism>
<feature type="domain" description="HTH cro/C1-type" evidence="1">
    <location>
        <begin position="15"/>
        <end position="71"/>
    </location>
</feature>
<dbReference type="SUPFAM" id="SSF47413">
    <property type="entry name" value="lambda repressor-like DNA-binding domains"/>
    <property type="match status" value="1"/>
</dbReference>
<dbReference type="InterPro" id="IPR043917">
    <property type="entry name" value="DUF5753"/>
</dbReference>
<dbReference type="InterPro" id="IPR010982">
    <property type="entry name" value="Lambda_DNA-bd_dom_sf"/>
</dbReference>
<dbReference type="Pfam" id="PF13560">
    <property type="entry name" value="HTH_31"/>
    <property type="match status" value="1"/>
</dbReference>
<dbReference type="Pfam" id="PF19054">
    <property type="entry name" value="DUF5753"/>
    <property type="match status" value="1"/>
</dbReference>
<gene>
    <name evidence="2" type="ORF">JK358_33010</name>
</gene>